<dbReference type="Proteomes" id="UP000784294">
    <property type="component" value="Unassembled WGS sequence"/>
</dbReference>
<comment type="caution">
    <text evidence="1">The sequence shown here is derived from an EMBL/GenBank/DDBJ whole genome shotgun (WGS) entry which is preliminary data.</text>
</comment>
<organism evidence="1 2">
    <name type="scientific">Protopolystoma xenopodis</name>
    <dbReference type="NCBI Taxonomy" id="117903"/>
    <lineage>
        <taxon>Eukaryota</taxon>
        <taxon>Metazoa</taxon>
        <taxon>Spiralia</taxon>
        <taxon>Lophotrochozoa</taxon>
        <taxon>Platyhelminthes</taxon>
        <taxon>Monogenea</taxon>
        <taxon>Polyopisthocotylea</taxon>
        <taxon>Polystomatidea</taxon>
        <taxon>Polystomatidae</taxon>
        <taxon>Protopolystoma</taxon>
    </lineage>
</organism>
<evidence type="ECO:0000313" key="1">
    <source>
        <dbReference type="EMBL" id="VEL16047.1"/>
    </source>
</evidence>
<name>A0A3S5CF43_9PLAT</name>
<protein>
    <submittedName>
        <fullName evidence="1">Uncharacterized protein</fullName>
    </submittedName>
</protein>
<gene>
    <name evidence="1" type="ORF">PXEA_LOCUS9487</name>
</gene>
<proteinExistence type="predicted"/>
<sequence length="73" mass="8162">MPASEWGSCLPAASYMTSLRTGEIRSTLSLPYDLRSPFLFCRLWRMGGYANRAWCVAQLSHSMNTLPCPVSAF</sequence>
<dbReference type="AlphaFoldDB" id="A0A3S5CF43"/>
<dbReference type="EMBL" id="CAAALY010026936">
    <property type="protein sequence ID" value="VEL16047.1"/>
    <property type="molecule type" value="Genomic_DNA"/>
</dbReference>
<keyword evidence="2" id="KW-1185">Reference proteome</keyword>
<accession>A0A3S5CF43</accession>
<reference evidence="1" key="1">
    <citation type="submission" date="2018-11" db="EMBL/GenBank/DDBJ databases">
        <authorList>
            <consortium name="Pathogen Informatics"/>
        </authorList>
    </citation>
    <scope>NUCLEOTIDE SEQUENCE</scope>
</reference>
<evidence type="ECO:0000313" key="2">
    <source>
        <dbReference type="Proteomes" id="UP000784294"/>
    </source>
</evidence>